<dbReference type="Gene3D" id="3.30.930.10">
    <property type="entry name" value="Bira Bifunctional Protein, Domain 2"/>
    <property type="match status" value="2"/>
</dbReference>
<dbReference type="InterPro" id="IPR006195">
    <property type="entry name" value="aa-tRNA-synth_II"/>
</dbReference>
<dbReference type="NCBIfam" id="TIGR00459">
    <property type="entry name" value="aspS_bact"/>
    <property type="match status" value="1"/>
</dbReference>
<evidence type="ECO:0000256" key="6">
    <source>
        <dbReference type="ARBA" id="ARBA00023146"/>
    </source>
</evidence>
<dbReference type="SUPFAM" id="SSF55261">
    <property type="entry name" value="GAD domain-like"/>
    <property type="match status" value="1"/>
</dbReference>
<evidence type="ECO:0000256" key="4">
    <source>
        <dbReference type="ARBA" id="ARBA00022840"/>
    </source>
</evidence>
<dbReference type="InterPro" id="IPR047089">
    <property type="entry name" value="Asp-tRNA-ligase_1_N"/>
</dbReference>
<evidence type="ECO:0000256" key="5">
    <source>
        <dbReference type="ARBA" id="ARBA00022917"/>
    </source>
</evidence>
<comment type="similarity">
    <text evidence="1">Belongs to the class-II aminoacyl-tRNA synthetase family. Type 1 subfamily.</text>
</comment>
<dbReference type="InterPro" id="IPR002312">
    <property type="entry name" value="Asp/Asn-tRNA-synth_IIb"/>
</dbReference>
<sequence>MELYCGKICQDDLDKEVTLNGWCRYIRDHGGKIFVDLADRTGMCQLVFEGHLADNAKELGREYVLNISGTVRLRDKETVDEDNPTGRLEVLVKSLDIISKSETPPFEITDEKKKFLASEDIRLKYRYLDLRRKEMIDNIEFRDKVTKRARRFFWDNDFLELETPTLVKDTYETGARPFIVPSRTKKGMFFSLPQSPQIYKQLAMMSGLGKYFQVARAFRDEDQREDRQPEFTQLDFEVSFKDESYIMSLVEDLIKSIFNDVIGEKLKVPFKKMDYYEAMSKYGSDKPDIRYDYPIIDITDEIKDSDYNIINRVIQAGGSVKAVCFSAEYPNGKVNKDFMLSIIEIAKSNGLKGLTWLFVRDGKLNSIPESIAEAMSKSEEKILNKLKAQEGDIIIFGADMDEDLLLQAIGKARKIIGDKIGKFTEQFSFLWVIDFPLFELDKITGKLKPSHNPFTAP</sequence>
<evidence type="ECO:0000256" key="3">
    <source>
        <dbReference type="ARBA" id="ARBA00022741"/>
    </source>
</evidence>
<dbReference type="EMBL" id="GG745545">
    <property type="protein sequence ID" value="EFD93197.1"/>
    <property type="molecule type" value="Genomic_DNA"/>
</dbReference>
<keyword evidence="5" id="KW-0648">Protein biosynthesis</keyword>
<dbReference type="SUPFAM" id="SSF50249">
    <property type="entry name" value="Nucleic acid-binding proteins"/>
    <property type="match status" value="1"/>
</dbReference>
<dbReference type="GO" id="GO:0005524">
    <property type="term" value="F:ATP binding"/>
    <property type="evidence" value="ECO:0007669"/>
    <property type="project" value="UniProtKB-KW"/>
</dbReference>
<organism evidence="8 9">
    <name type="scientific">Candidatus Parvarchaeum acidophilus ARMAN-5</name>
    <dbReference type="NCBI Taxonomy" id="662762"/>
    <lineage>
        <taxon>Archaea</taxon>
        <taxon>Candidatus Parvarchaeota</taxon>
        <taxon>Candidatus Parvarchaeum</taxon>
    </lineage>
</organism>
<dbReference type="PROSITE" id="PS50862">
    <property type="entry name" value="AA_TRNA_LIGASE_II"/>
    <property type="match status" value="1"/>
</dbReference>
<protein>
    <submittedName>
        <fullName evidence="8">tRNA synthetase class II (D K and N)</fullName>
    </submittedName>
</protein>
<dbReference type="PANTHER" id="PTHR22594">
    <property type="entry name" value="ASPARTYL/LYSYL-TRNA SYNTHETASE"/>
    <property type="match status" value="1"/>
</dbReference>
<dbReference type="InterPro" id="IPR004115">
    <property type="entry name" value="GAD-like_sf"/>
</dbReference>
<evidence type="ECO:0000256" key="1">
    <source>
        <dbReference type="ARBA" id="ARBA00006303"/>
    </source>
</evidence>
<proteinExistence type="inferred from homology"/>
<dbReference type="Proteomes" id="UP000009376">
    <property type="component" value="Unassembled WGS sequence"/>
</dbReference>
<keyword evidence="3" id="KW-0547">Nucleotide-binding</keyword>
<evidence type="ECO:0000259" key="7">
    <source>
        <dbReference type="PROSITE" id="PS50862"/>
    </source>
</evidence>
<dbReference type="GO" id="GO:0003676">
    <property type="term" value="F:nucleic acid binding"/>
    <property type="evidence" value="ECO:0007669"/>
    <property type="project" value="InterPro"/>
</dbReference>
<dbReference type="Pfam" id="PF00152">
    <property type="entry name" value="tRNA-synt_2"/>
    <property type="match status" value="1"/>
</dbReference>
<dbReference type="InterPro" id="IPR045864">
    <property type="entry name" value="aa-tRNA-synth_II/BPL/LPL"/>
</dbReference>
<dbReference type="InterPro" id="IPR004364">
    <property type="entry name" value="Aa-tRNA-synt_II"/>
</dbReference>
<dbReference type="PRINTS" id="PR01042">
    <property type="entry name" value="TRNASYNTHASP"/>
</dbReference>
<gene>
    <name evidence="8" type="ORF">BJBARM5_0069</name>
</gene>
<dbReference type="GO" id="GO:0005737">
    <property type="term" value="C:cytoplasm"/>
    <property type="evidence" value="ECO:0007669"/>
    <property type="project" value="InterPro"/>
</dbReference>
<dbReference type="PANTHER" id="PTHR22594:SF5">
    <property type="entry name" value="ASPARTATE--TRNA LIGASE, MITOCHONDRIAL"/>
    <property type="match status" value="1"/>
</dbReference>
<dbReference type="InterPro" id="IPR029351">
    <property type="entry name" value="GAD_dom"/>
</dbReference>
<keyword evidence="6 8" id="KW-0030">Aminoacyl-tRNA synthetase</keyword>
<accession>D6GUE1</accession>
<evidence type="ECO:0000256" key="2">
    <source>
        <dbReference type="ARBA" id="ARBA00022598"/>
    </source>
</evidence>
<dbReference type="GO" id="GO:0006422">
    <property type="term" value="P:aspartyl-tRNA aminoacylation"/>
    <property type="evidence" value="ECO:0007669"/>
    <property type="project" value="TreeGrafter"/>
</dbReference>
<dbReference type="AlphaFoldDB" id="D6GUE1"/>
<dbReference type="GO" id="GO:0004815">
    <property type="term" value="F:aspartate-tRNA ligase activity"/>
    <property type="evidence" value="ECO:0007669"/>
    <property type="project" value="TreeGrafter"/>
</dbReference>
<dbReference type="InterPro" id="IPR012340">
    <property type="entry name" value="NA-bd_OB-fold"/>
</dbReference>
<name>D6GUE1_PARA5</name>
<dbReference type="SUPFAM" id="SSF55681">
    <property type="entry name" value="Class II aaRS and biotin synthetases"/>
    <property type="match status" value="1"/>
</dbReference>
<keyword evidence="4" id="KW-0067">ATP-binding</keyword>
<dbReference type="Pfam" id="PF02938">
    <property type="entry name" value="GAD"/>
    <property type="match status" value="1"/>
</dbReference>
<reference evidence="8 9" key="1">
    <citation type="journal article" date="2010" name="Proc. Natl. Acad. Sci. U.S.A.">
        <title>Enigmatic, ultrasmall, uncultivated Archaea.</title>
        <authorList>
            <person name="Baker B.J."/>
            <person name="Comolli L.R."/>
            <person name="Dick G.J."/>
            <person name="Hauser L.J."/>
            <person name="Hyatt D."/>
            <person name="Dill B.D."/>
            <person name="Land M.L."/>
            <person name="Verberkmoes N.C."/>
            <person name="Hettich R.L."/>
            <person name="Banfield J.F."/>
        </authorList>
    </citation>
    <scope>NUCLEOTIDE SEQUENCE [LARGE SCALE GENOMIC DNA]</scope>
</reference>
<feature type="domain" description="Aminoacyl-transfer RNA synthetases class-II family profile" evidence="7">
    <location>
        <begin position="142"/>
        <end position="318"/>
    </location>
</feature>
<dbReference type="Gene3D" id="2.40.50.140">
    <property type="entry name" value="Nucleic acid-binding proteins"/>
    <property type="match status" value="1"/>
</dbReference>
<dbReference type="CDD" id="cd04317">
    <property type="entry name" value="EcAspRS_like_N"/>
    <property type="match status" value="1"/>
</dbReference>
<dbReference type="InterPro" id="IPR004524">
    <property type="entry name" value="Asp-tRNA-ligase_1"/>
</dbReference>
<evidence type="ECO:0000313" key="9">
    <source>
        <dbReference type="Proteomes" id="UP000009376"/>
    </source>
</evidence>
<dbReference type="NCBIfam" id="NF001750">
    <property type="entry name" value="PRK00476.1"/>
    <property type="match status" value="1"/>
</dbReference>
<keyword evidence="2" id="KW-0436">Ligase</keyword>
<dbReference type="Pfam" id="PF01336">
    <property type="entry name" value="tRNA_anti-codon"/>
    <property type="match status" value="1"/>
</dbReference>
<dbReference type="InterPro" id="IPR004365">
    <property type="entry name" value="NA-bd_OB_tRNA"/>
</dbReference>
<evidence type="ECO:0000313" key="8">
    <source>
        <dbReference type="EMBL" id="EFD93197.1"/>
    </source>
</evidence>